<evidence type="ECO:0000256" key="9">
    <source>
        <dbReference type="ARBA" id="ARBA00038170"/>
    </source>
</evidence>
<feature type="binding site" evidence="14">
    <location>
        <position position="256"/>
    </location>
    <ligand>
        <name>Zn(2+)</name>
        <dbReference type="ChEBI" id="CHEBI:29105"/>
    </ligand>
</feature>
<keyword evidence="8" id="KW-0539">Nucleus</keyword>
<evidence type="ECO:0000256" key="11">
    <source>
        <dbReference type="ARBA" id="ARBA00067249"/>
    </source>
</evidence>
<dbReference type="Gene3D" id="2.20.28.200">
    <property type="match status" value="1"/>
</dbReference>
<dbReference type="OrthoDB" id="424302at2759"/>
<proteinExistence type="inferred from homology"/>
<dbReference type="Proteomes" id="UP000604825">
    <property type="component" value="Unassembled WGS sequence"/>
</dbReference>
<feature type="binding site" evidence="14">
    <location>
        <position position="283"/>
    </location>
    <ligand>
        <name>Zn(2+)</name>
        <dbReference type="ChEBI" id="CHEBI:29105"/>
    </ligand>
</feature>
<keyword evidence="6 14" id="KW-0862">Zinc</keyword>
<evidence type="ECO:0000256" key="6">
    <source>
        <dbReference type="ARBA" id="ARBA00022833"/>
    </source>
</evidence>
<keyword evidence="4" id="KW-0808">Transferase</keyword>
<evidence type="ECO:0000256" key="10">
    <source>
        <dbReference type="ARBA" id="ARBA00050203"/>
    </source>
</evidence>
<evidence type="ECO:0000256" key="8">
    <source>
        <dbReference type="ARBA" id="ARBA00023242"/>
    </source>
</evidence>
<dbReference type="GO" id="GO:0017136">
    <property type="term" value="F:histone deacetylase activity, NAD-dependent"/>
    <property type="evidence" value="ECO:0007669"/>
    <property type="project" value="TreeGrafter"/>
</dbReference>
<organism evidence="17 18">
    <name type="scientific">Miscanthus lutarioriparius</name>
    <dbReference type="NCBI Taxonomy" id="422564"/>
    <lineage>
        <taxon>Eukaryota</taxon>
        <taxon>Viridiplantae</taxon>
        <taxon>Streptophyta</taxon>
        <taxon>Embryophyta</taxon>
        <taxon>Tracheophyta</taxon>
        <taxon>Spermatophyta</taxon>
        <taxon>Magnoliopsida</taxon>
        <taxon>Liliopsida</taxon>
        <taxon>Poales</taxon>
        <taxon>Poaceae</taxon>
        <taxon>PACMAD clade</taxon>
        <taxon>Panicoideae</taxon>
        <taxon>Andropogonodae</taxon>
        <taxon>Andropogoneae</taxon>
        <taxon>Saccharinae</taxon>
        <taxon>Miscanthus</taxon>
    </lineage>
</organism>
<dbReference type="GO" id="GO:0003714">
    <property type="term" value="F:transcription corepressor activity"/>
    <property type="evidence" value="ECO:0007669"/>
    <property type="project" value="TreeGrafter"/>
</dbReference>
<dbReference type="InterPro" id="IPR026590">
    <property type="entry name" value="Ssirtuin_cat_dom"/>
</dbReference>
<evidence type="ECO:0000256" key="2">
    <source>
        <dbReference type="ARBA" id="ARBA00004123"/>
    </source>
</evidence>
<evidence type="ECO:0000256" key="3">
    <source>
        <dbReference type="ARBA" id="ARBA00012928"/>
    </source>
</evidence>
<evidence type="ECO:0000256" key="13">
    <source>
        <dbReference type="ARBA" id="ARBA00083601"/>
    </source>
</evidence>
<keyword evidence="7" id="KW-0520">NAD</keyword>
<dbReference type="GO" id="GO:0000122">
    <property type="term" value="P:negative regulation of transcription by RNA polymerase II"/>
    <property type="evidence" value="ECO:0007669"/>
    <property type="project" value="TreeGrafter"/>
</dbReference>
<keyword evidence="5 14" id="KW-0479">Metal-binding</keyword>
<feature type="binding site" evidence="14">
    <location>
        <position position="278"/>
    </location>
    <ligand>
        <name>Zn(2+)</name>
        <dbReference type="ChEBI" id="CHEBI:29105"/>
    </ligand>
</feature>
<evidence type="ECO:0000256" key="4">
    <source>
        <dbReference type="ARBA" id="ARBA00022679"/>
    </source>
</evidence>
<dbReference type="Gene3D" id="3.40.50.1220">
    <property type="entry name" value="TPP-binding domain"/>
    <property type="match status" value="1"/>
</dbReference>
<comment type="caution">
    <text evidence="17">The sequence shown here is derived from an EMBL/GenBank/DDBJ whole genome shotgun (WGS) entry which is preliminary data.</text>
</comment>
<dbReference type="InterPro" id="IPR003000">
    <property type="entry name" value="Sirtuin"/>
</dbReference>
<feature type="region of interest" description="Disordered" evidence="15">
    <location>
        <begin position="544"/>
        <end position="569"/>
    </location>
</feature>
<evidence type="ECO:0000313" key="17">
    <source>
        <dbReference type="EMBL" id="CAD6260494.1"/>
    </source>
</evidence>
<dbReference type="InterPro" id="IPR029035">
    <property type="entry name" value="DHS-like_NAD/FAD-binding_dom"/>
</dbReference>
<dbReference type="Pfam" id="PF02146">
    <property type="entry name" value="SIR2"/>
    <property type="match status" value="1"/>
</dbReference>
<dbReference type="PANTHER" id="PTHR11085">
    <property type="entry name" value="NAD-DEPENDENT PROTEIN DEACYLASE SIRTUIN-5, MITOCHONDRIAL-RELATED"/>
    <property type="match status" value="1"/>
</dbReference>
<evidence type="ECO:0000256" key="5">
    <source>
        <dbReference type="ARBA" id="ARBA00022723"/>
    </source>
</evidence>
<dbReference type="FunFam" id="3.40.50.1220:FF:000038">
    <property type="entry name" value="NAD-dependent protein deacetylase sirtuin-6 isoform X2"/>
    <property type="match status" value="1"/>
</dbReference>
<reference evidence="17" key="1">
    <citation type="submission" date="2020-10" db="EMBL/GenBank/DDBJ databases">
        <authorList>
            <person name="Han B."/>
            <person name="Lu T."/>
            <person name="Zhao Q."/>
            <person name="Huang X."/>
            <person name="Zhao Y."/>
        </authorList>
    </citation>
    <scope>NUCLEOTIDE SEQUENCE</scope>
</reference>
<dbReference type="GO" id="GO:0070403">
    <property type="term" value="F:NAD+ binding"/>
    <property type="evidence" value="ECO:0007669"/>
    <property type="project" value="InterPro"/>
</dbReference>
<comment type="cofactor">
    <cofactor evidence="1">
        <name>Zn(2+)</name>
        <dbReference type="ChEBI" id="CHEBI:29105"/>
    </cofactor>
</comment>
<dbReference type="InterPro" id="IPR050134">
    <property type="entry name" value="NAD-dep_sirtuin_deacylases"/>
</dbReference>
<evidence type="ECO:0000256" key="14">
    <source>
        <dbReference type="PROSITE-ProRule" id="PRU00236"/>
    </source>
</evidence>
<dbReference type="GO" id="GO:0005634">
    <property type="term" value="C:nucleus"/>
    <property type="evidence" value="ECO:0007669"/>
    <property type="project" value="UniProtKB-SubCell"/>
</dbReference>
<dbReference type="CDD" id="cd01410">
    <property type="entry name" value="SIRT7"/>
    <property type="match status" value="1"/>
</dbReference>
<name>A0A811QMZ7_9POAL</name>
<gene>
    <name evidence="17" type="ORF">NCGR_LOCUS43928</name>
</gene>
<evidence type="ECO:0000256" key="1">
    <source>
        <dbReference type="ARBA" id="ARBA00001947"/>
    </source>
</evidence>
<dbReference type="PROSITE" id="PS50305">
    <property type="entry name" value="SIRTUIN"/>
    <property type="match status" value="1"/>
</dbReference>
<comment type="similarity">
    <text evidence="9">Belongs to the sirtuin family. Class IV subfamily.</text>
</comment>
<comment type="catalytic activity">
    <reaction evidence="10">
        <text>N(6)-acetyl-L-lysyl-[protein] + NAD(+) + H2O = 2''-O-acetyl-ADP-D-ribose + nicotinamide + L-lysyl-[protein]</text>
        <dbReference type="Rhea" id="RHEA:43636"/>
        <dbReference type="Rhea" id="RHEA-COMP:9752"/>
        <dbReference type="Rhea" id="RHEA-COMP:10731"/>
        <dbReference type="ChEBI" id="CHEBI:15377"/>
        <dbReference type="ChEBI" id="CHEBI:17154"/>
        <dbReference type="ChEBI" id="CHEBI:29969"/>
        <dbReference type="ChEBI" id="CHEBI:57540"/>
        <dbReference type="ChEBI" id="CHEBI:61930"/>
        <dbReference type="ChEBI" id="CHEBI:83767"/>
        <dbReference type="EC" id="2.3.1.286"/>
    </reaction>
</comment>
<dbReference type="GO" id="GO:0046872">
    <property type="term" value="F:metal ion binding"/>
    <property type="evidence" value="ECO:0007669"/>
    <property type="project" value="UniProtKB-KW"/>
</dbReference>
<evidence type="ECO:0000256" key="12">
    <source>
        <dbReference type="ARBA" id="ARBA00080890"/>
    </source>
</evidence>
<evidence type="ECO:0000259" key="16">
    <source>
        <dbReference type="PROSITE" id="PS50305"/>
    </source>
</evidence>
<dbReference type="EMBL" id="CAJGYO010000011">
    <property type="protein sequence ID" value="CAD6260494.1"/>
    <property type="molecule type" value="Genomic_DNA"/>
</dbReference>
<protein>
    <recommendedName>
        <fullName evidence="11">NAD-dependent protein deacetylase SRT1</fullName>
        <ecNumber evidence="3">2.3.1.286</ecNumber>
    </recommendedName>
    <alternativeName>
        <fullName evidence="13">Regulatory protein SIR2 homolog 1</fullName>
    </alternativeName>
    <alternativeName>
        <fullName evidence="12">SIR2-like protein 1</fullName>
    </alternativeName>
</protein>
<feature type="binding site" evidence="14">
    <location>
        <position position="253"/>
    </location>
    <ligand>
        <name>Zn(2+)</name>
        <dbReference type="ChEBI" id="CHEBI:29105"/>
    </ligand>
</feature>
<dbReference type="EC" id="2.3.1.286" evidence="3"/>
<evidence type="ECO:0000256" key="15">
    <source>
        <dbReference type="SAM" id="MobiDB-lite"/>
    </source>
</evidence>
<keyword evidence="18" id="KW-1185">Reference proteome</keyword>
<evidence type="ECO:0000313" key="18">
    <source>
        <dbReference type="Proteomes" id="UP000604825"/>
    </source>
</evidence>
<dbReference type="FunFam" id="2.20.28.200:FF:000003">
    <property type="entry name" value="NAD-dependent protein deacetylase SRT1"/>
    <property type="match status" value="1"/>
</dbReference>
<dbReference type="SUPFAM" id="SSF52467">
    <property type="entry name" value="DHS-like NAD/FAD-binding domain"/>
    <property type="match status" value="1"/>
</dbReference>
<comment type="subcellular location">
    <subcellularLocation>
        <location evidence="2">Nucleus</location>
    </subcellularLocation>
</comment>
<evidence type="ECO:0000256" key="7">
    <source>
        <dbReference type="ARBA" id="ARBA00023027"/>
    </source>
</evidence>
<dbReference type="AlphaFoldDB" id="A0A811QMZ7"/>
<sequence>MEDQWLHAWGLGLVGCLAGQLACGGSTVGASCLWLGARILGAAGRPSRDGDWLNAGCKPARMKRSMGVSEWCEFGWYWAKFTVLAWAGPCWLLLWAGIGTWGLGFYLGWTWAAAPPARALRSIPVSDDNVMVTTRALLFICHIMIEELAAMVQKSKHLVVFTGAGISTSSGIPDFRGPKGVWTLQRAGKGVPNASLPFHRAVPSLTHMALVELERAGFLKFVISQNVDSLHLRSGFPREKLAELHGNSFKEICPCCKTEYLRDFEIETIGLKDTPRRCSDKNCGARLKDTVLDWDDALPPEEMNSAKEHCRSADLVLCLGTSLQITPACNMPLMSIKNGGRVAIVNLQATPKDKKASLVIHGLVDKVIAGVMSKLSLRIPPYIRTDFVQLTLRHSVKKKCVRWTLRVTSIHGLRAPLPFLQSVKVSFPERPDMKSVVLKEQPFSLQRETSMNKPFFMLLTLNFSDGCSCLSSSIGWPVDFQKQKDSFVRDKALVLRELHSAAEQESCAGQQEILERESLPRAETSIHGIVTNIARYDIDDEKLAPPKDDLMNHSHSNPAKRHMEGTDCHSPLPKKLKYFSKDEKLNC</sequence>
<dbReference type="PANTHER" id="PTHR11085:SF12">
    <property type="entry name" value="NAD-DEPENDENT PROTEIN DEACYLASE SIRTUIN-6"/>
    <property type="match status" value="1"/>
</dbReference>
<feature type="domain" description="Deacetylase sirtuin-type" evidence="16">
    <location>
        <begin position="138"/>
        <end position="378"/>
    </location>
</feature>
<accession>A0A811QMZ7</accession>
<feature type="active site" description="Proton acceptor" evidence="14">
    <location>
        <position position="245"/>
    </location>
</feature>